<dbReference type="Proteomes" id="UP001239445">
    <property type="component" value="Unassembled WGS sequence"/>
</dbReference>
<keyword evidence="3" id="KW-1185">Reference proteome</keyword>
<evidence type="ECO:0000256" key="1">
    <source>
        <dbReference type="ARBA" id="ARBA00022679"/>
    </source>
</evidence>
<comment type="caution">
    <text evidence="2">The sequence shown here is derived from an EMBL/GenBank/DDBJ whole genome shotgun (WGS) entry which is preliminary data.</text>
</comment>
<reference evidence="2" key="1">
    <citation type="submission" date="2023-06" db="EMBL/GenBank/DDBJ databases">
        <title>Genome-scale phylogeny and comparative genomics of the fungal order Sordariales.</title>
        <authorList>
            <consortium name="Lawrence Berkeley National Laboratory"/>
            <person name="Hensen N."/>
            <person name="Bonometti L."/>
            <person name="Westerberg I."/>
            <person name="Brannstrom I.O."/>
            <person name="Guillou S."/>
            <person name="Cros-Aarteil S."/>
            <person name="Calhoun S."/>
            <person name="Haridas S."/>
            <person name="Kuo A."/>
            <person name="Mondo S."/>
            <person name="Pangilinan J."/>
            <person name="Riley R."/>
            <person name="Labutti K."/>
            <person name="Andreopoulos B."/>
            <person name="Lipzen A."/>
            <person name="Chen C."/>
            <person name="Yanf M."/>
            <person name="Daum C."/>
            <person name="Ng V."/>
            <person name="Clum A."/>
            <person name="Steindorff A."/>
            <person name="Ohm R."/>
            <person name="Martin F."/>
            <person name="Silar P."/>
            <person name="Natvig D."/>
            <person name="Lalanne C."/>
            <person name="Gautier V."/>
            <person name="Ament-Velasquez S.L."/>
            <person name="Kruys A."/>
            <person name="Hutchinson M.I."/>
            <person name="Powell A.J."/>
            <person name="Barry K."/>
            <person name="Miller A.N."/>
            <person name="Grigoriev I.V."/>
            <person name="Debuchy R."/>
            <person name="Gladieux P."/>
            <person name="Thoren M.H."/>
            <person name="Johannesson H."/>
        </authorList>
    </citation>
    <scope>NUCLEOTIDE SEQUENCE</scope>
    <source>
        <strain evidence="2">PSN4</strain>
    </source>
</reference>
<dbReference type="EMBL" id="MU839839">
    <property type="protein sequence ID" value="KAK1752772.1"/>
    <property type="molecule type" value="Genomic_DNA"/>
</dbReference>
<dbReference type="Pfam" id="PF02458">
    <property type="entry name" value="Transferase"/>
    <property type="match status" value="1"/>
</dbReference>
<keyword evidence="1 2" id="KW-0808">Transferase</keyword>
<dbReference type="PANTHER" id="PTHR31896:SF13">
    <property type="entry name" value="TRICHOTHECENE 3-O-ACETYLTRANSFERASE"/>
    <property type="match status" value="1"/>
</dbReference>
<name>A0AAJ0F3Y1_9PEZI</name>
<evidence type="ECO:0000313" key="2">
    <source>
        <dbReference type="EMBL" id="KAK1752772.1"/>
    </source>
</evidence>
<dbReference type="InterPro" id="IPR051283">
    <property type="entry name" value="Sec_Metabolite_Acyltrans"/>
</dbReference>
<accession>A0AAJ0F3Y1</accession>
<sequence length="485" mass="53471">MPKTVEYQIRPLGWENDPEEERIRFSSLDYLAACTYNSYTIFVRLKDDSNHEKTAVIDTLKTGLERTLAQCRQLVGTIEKNENDDDHSFVKKRDSAVKFIVKYFDISDDVPSLAELEAAHFASSQLGDTTRFVVGGMSYGEKPACLPSAHPPIAAFQANFIPGGGLIFVTNSHHYSNDVMGFGHFVHQLAENCVSVMRNTDPPAWDPANLDATRFTAVNFPSASKVDGPTPPDRNPSLLHEHASLLLHLPPARAAELKKVASPTAVEGQGAKWISTYDAFTALLWRVLTRHRAALYHSAPEEVPLFFEGINMRRRASPPVGPRQQRNLFWPVGAASIPPPLSVAEITGSDGTSLSVLAGKVRAMTDSINQAALDQALAMLAPVRDKTCLFTRVNAFPPLTTAVTDWRDAEICEVEFGFGEVAAFRHLFDAVTEGLVVVYSPRKGEGEGCEFVVTVERDIVDAVLADAELMRFFEFRGYEVEAKTV</sequence>
<dbReference type="GO" id="GO:0016740">
    <property type="term" value="F:transferase activity"/>
    <property type="evidence" value="ECO:0007669"/>
    <property type="project" value="UniProtKB-KW"/>
</dbReference>
<evidence type="ECO:0000313" key="3">
    <source>
        <dbReference type="Proteomes" id="UP001239445"/>
    </source>
</evidence>
<dbReference type="AlphaFoldDB" id="A0AAJ0F3Y1"/>
<organism evidence="2 3">
    <name type="scientific">Echria macrotheca</name>
    <dbReference type="NCBI Taxonomy" id="438768"/>
    <lineage>
        <taxon>Eukaryota</taxon>
        <taxon>Fungi</taxon>
        <taxon>Dikarya</taxon>
        <taxon>Ascomycota</taxon>
        <taxon>Pezizomycotina</taxon>
        <taxon>Sordariomycetes</taxon>
        <taxon>Sordariomycetidae</taxon>
        <taxon>Sordariales</taxon>
        <taxon>Schizotheciaceae</taxon>
        <taxon>Echria</taxon>
    </lineage>
</organism>
<dbReference type="PANTHER" id="PTHR31896">
    <property type="entry name" value="FAMILY REGULATORY PROTEIN, PUTATIVE (AFU_ORTHOLOGUE AFUA_3G14730)-RELATED"/>
    <property type="match status" value="1"/>
</dbReference>
<proteinExistence type="predicted"/>
<dbReference type="InterPro" id="IPR023213">
    <property type="entry name" value="CAT-like_dom_sf"/>
</dbReference>
<gene>
    <name evidence="2" type="ORF">QBC47DRAFT_62696</name>
</gene>
<dbReference type="Gene3D" id="3.30.559.10">
    <property type="entry name" value="Chloramphenicol acetyltransferase-like domain"/>
    <property type="match status" value="2"/>
</dbReference>
<protein>
    <submittedName>
        <fullName evidence="2">Omega-hydroxypalmitate O-feruloyl transferase</fullName>
    </submittedName>
</protein>